<dbReference type="SUPFAM" id="SSF50156">
    <property type="entry name" value="PDZ domain-like"/>
    <property type="match status" value="1"/>
</dbReference>
<dbReference type="InterPro" id="IPR036034">
    <property type="entry name" value="PDZ_sf"/>
</dbReference>
<evidence type="ECO:0000313" key="2">
    <source>
        <dbReference type="EMBL" id="MDQ1208398.1"/>
    </source>
</evidence>
<protein>
    <recommendedName>
        <fullName evidence="1">PDZ domain-containing protein</fullName>
    </recommendedName>
</protein>
<evidence type="ECO:0000259" key="1">
    <source>
        <dbReference type="SMART" id="SM00228"/>
    </source>
</evidence>
<keyword evidence="3" id="KW-1185">Reference proteome</keyword>
<dbReference type="Proteomes" id="UP001233360">
    <property type="component" value="Unassembled WGS sequence"/>
</dbReference>
<name>A0ABU0UV15_ACIBI</name>
<dbReference type="EMBL" id="JAUTBK010000002">
    <property type="protein sequence ID" value="MDQ1208398.1"/>
    <property type="molecule type" value="Genomic_DNA"/>
</dbReference>
<organism evidence="2 3">
    <name type="scientific">Acinetobacter baylyi</name>
    <dbReference type="NCBI Taxonomy" id="202950"/>
    <lineage>
        <taxon>Bacteria</taxon>
        <taxon>Pseudomonadati</taxon>
        <taxon>Pseudomonadota</taxon>
        <taxon>Gammaproteobacteria</taxon>
        <taxon>Moraxellales</taxon>
        <taxon>Moraxellaceae</taxon>
        <taxon>Acinetobacter</taxon>
    </lineage>
</organism>
<dbReference type="Gene3D" id="2.30.42.10">
    <property type="match status" value="1"/>
</dbReference>
<comment type="caution">
    <text evidence="2">The sequence shown here is derived from an EMBL/GenBank/DDBJ whole genome shotgun (WGS) entry which is preliminary data.</text>
</comment>
<dbReference type="InterPro" id="IPR001478">
    <property type="entry name" value="PDZ"/>
</dbReference>
<sequence length="259" mass="29449">MSKMNKKFRLIFQNLITAFILVSVTNNSFANIYIPISFFKKPDHSKTVKAKVFKTEDFDATTLQLLNEGFVPIQSKKFDGHDSAKGYEYIVSNMEKRADTLGASMVVFSDQPSANMYGYYTFLNPAPQNPQNQRSNDHFFGSNTSNGLTESAPVYNPQKKYQVSYFYKFDSITGIYPVDLSDADQSKTGYTQGVKVKVIKNPSPAFNQLIENDILLKINDIEVRDVNHFVDISSYLKKGNIQLEVLRKGQKIMKEIIIL</sequence>
<dbReference type="SMART" id="SM00228">
    <property type="entry name" value="PDZ"/>
    <property type="match status" value="1"/>
</dbReference>
<dbReference type="RefSeq" id="WP_120429349.1">
    <property type="nucleotide sequence ID" value="NZ_JAUTBK010000002.1"/>
</dbReference>
<proteinExistence type="predicted"/>
<gene>
    <name evidence="2" type="ORF">QE380_001321</name>
</gene>
<reference evidence="2 3" key="1">
    <citation type="submission" date="2023-07" db="EMBL/GenBank/DDBJ databases">
        <title>Functional and genomic diversity of the sorghum phyllosphere microbiome.</title>
        <authorList>
            <person name="Shade A."/>
        </authorList>
    </citation>
    <scope>NUCLEOTIDE SEQUENCE [LARGE SCALE GENOMIC DNA]</scope>
    <source>
        <strain evidence="2 3">SORGH_AS_0887</strain>
    </source>
</reference>
<accession>A0ABU0UV15</accession>
<evidence type="ECO:0000313" key="3">
    <source>
        <dbReference type="Proteomes" id="UP001233360"/>
    </source>
</evidence>
<feature type="domain" description="PDZ" evidence="1">
    <location>
        <begin position="171"/>
        <end position="249"/>
    </location>
</feature>